<keyword evidence="4" id="KW-1185">Reference proteome</keyword>
<gene>
    <name evidence="3" type="ORF">HW555_013500</name>
</gene>
<organism evidence="3 4">
    <name type="scientific">Spodoptera exigua</name>
    <name type="common">Beet armyworm</name>
    <name type="synonym">Noctua fulgens</name>
    <dbReference type="NCBI Taxonomy" id="7107"/>
    <lineage>
        <taxon>Eukaryota</taxon>
        <taxon>Metazoa</taxon>
        <taxon>Ecdysozoa</taxon>
        <taxon>Arthropoda</taxon>
        <taxon>Hexapoda</taxon>
        <taxon>Insecta</taxon>
        <taxon>Pterygota</taxon>
        <taxon>Neoptera</taxon>
        <taxon>Endopterygota</taxon>
        <taxon>Lepidoptera</taxon>
        <taxon>Glossata</taxon>
        <taxon>Ditrysia</taxon>
        <taxon>Noctuoidea</taxon>
        <taxon>Noctuidae</taxon>
        <taxon>Amphipyrinae</taxon>
        <taxon>Spodoptera</taxon>
    </lineage>
</organism>
<feature type="signal peptide" evidence="2">
    <location>
        <begin position="1"/>
        <end position="18"/>
    </location>
</feature>
<feature type="region of interest" description="Disordered" evidence="1">
    <location>
        <begin position="52"/>
        <end position="113"/>
    </location>
</feature>
<keyword evidence="2" id="KW-0732">Signal</keyword>
<reference evidence="3" key="1">
    <citation type="submission" date="2020-08" db="EMBL/GenBank/DDBJ databases">
        <title>Spodoptera exigua strain:BAW_Kor-Di-RS1 Genome sequencing and assembly.</title>
        <authorList>
            <person name="Kim J."/>
            <person name="Nam H.Y."/>
            <person name="Kwon M."/>
            <person name="Choi J.H."/>
            <person name="Cho S.R."/>
            <person name="Kim G.-H."/>
        </authorList>
    </citation>
    <scope>NUCLEOTIDE SEQUENCE</scope>
    <source>
        <strain evidence="3">BAW_Kor-Di-RS1</strain>
        <tissue evidence="3">Whole-body</tissue>
    </source>
</reference>
<accession>A0A835G4M9</accession>
<evidence type="ECO:0000256" key="2">
    <source>
        <dbReference type="SAM" id="SignalP"/>
    </source>
</evidence>
<sequence>MLSMLVVAALTRISCIYTMPSYENQYYSHILKVFSEDDMTPDFRELLVIQDTQESDNKKQSPASNEKNETIPLEANITTTENPANVSLPAQPQTSEESQQQDKKIPNSNDEVDVVDREDHVTQYLSDLLVNTDNEITSLQGTEVEDDREVLLPCFAPKCHSVMIAPEKPFEVEDAW</sequence>
<dbReference type="Proteomes" id="UP000648187">
    <property type="component" value="Unassembled WGS sequence"/>
</dbReference>
<dbReference type="EMBL" id="JACKWZ010000657">
    <property type="protein sequence ID" value="KAF9405960.1"/>
    <property type="molecule type" value="Genomic_DNA"/>
</dbReference>
<feature type="compositionally biased region" description="Polar residues" evidence="1">
    <location>
        <begin position="76"/>
        <end position="98"/>
    </location>
</feature>
<evidence type="ECO:0000313" key="4">
    <source>
        <dbReference type="Proteomes" id="UP000648187"/>
    </source>
</evidence>
<dbReference type="AlphaFoldDB" id="A0A835G4M9"/>
<proteinExistence type="predicted"/>
<evidence type="ECO:0000256" key="1">
    <source>
        <dbReference type="SAM" id="MobiDB-lite"/>
    </source>
</evidence>
<comment type="caution">
    <text evidence="3">The sequence shown here is derived from an EMBL/GenBank/DDBJ whole genome shotgun (WGS) entry which is preliminary data.</text>
</comment>
<protein>
    <submittedName>
        <fullName evidence="3">Uncharacterized protein</fullName>
    </submittedName>
</protein>
<evidence type="ECO:0000313" key="3">
    <source>
        <dbReference type="EMBL" id="KAF9405960.1"/>
    </source>
</evidence>
<name>A0A835G4M9_SPOEX</name>
<feature type="chain" id="PRO_5032384573" evidence="2">
    <location>
        <begin position="19"/>
        <end position="176"/>
    </location>
</feature>